<evidence type="ECO:0000256" key="3">
    <source>
        <dbReference type="ARBA" id="ARBA00022448"/>
    </source>
</evidence>
<dbReference type="SUPFAM" id="SSF81338">
    <property type="entry name" value="Aquaporin-like"/>
    <property type="match status" value="1"/>
</dbReference>
<keyword evidence="5 9" id="KW-1133">Transmembrane helix</keyword>
<evidence type="ECO:0000256" key="5">
    <source>
        <dbReference type="ARBA" id="ARBA00022989"/>
    </source>
</evidence>
<keyword evidence="3 8" id="KW-0813">Transport</keyword>
<keyword evidence="4 8" id="KW-0812">Transmembrane</keyword>
<evidence type="ECO:0000256" key="7">
    <source>
        <dbReference type="ARBA" id="ARBA00045280"/>
    </source>
</evidence>
<evidence type="ECO:0000313" key="11">
    <source>
        <dbReference type="Proteomes" id="UP001608902"/>
    </source>
</evidence>
<dbReference type="PANTHER" id="PTHR43829:SF27">
    <property type="entry name" value="AQUAPORIN-3"/>
    <property type="match status" value="1"/>
</dbReference>
<evidence type="ECO:0000256" key="4">
    <source>
        <dbReference type="ARBA" id="ARBA00022692"/>
    </source>
</evidence>
<organism evidence="10 11">
    <name type="scientific">Gnathostoma spinigerum</name>
    <dbReference type="NCBI Taxonomy" id="75299"/>
    <lineage>
        <taxon>Eukaryota</taxon>
        <taxon>Metazoa</taxon>
        <taxon>Ecdysozoa</taxon>
        <taxon>Nematoda</taxon>
        <taxon>Chromadorea</taxon>
        <taxon>Rhabditida</taxon>
        <taxon>Spirurina</taxon>
        <taxon>Gnathostomatomorpha</taxon>
        <taxon>Gnathostomatoidea</taxon>
        <taxon>Gnathostomatidae</taxon>
        <taxon>Gnathostoma</taxon>
    </lineage>
</organism>
<dbReference type="AlphaFoldDB" id="A0ABD6EPH1"/>
<keyword evidence="11" id="KW-1185">Reference proteome</keyword>
<dbReference type="GO" id="GO:0016020">
    <property type="term" value="C:membrane"/>
    <property type="evidence" value="ECO:0007669"/>
    <property type="project" value="UniProtKB-SubCell"/>
</dbReference>
<evidence type="ECO:0000256" key="8">
    <source>
        <dbReference type="RuleBase" id="RU000477"/>
    </source>
</evidence>
<feature type="transmembrane region" description="Helical" evidence="9">
    <location>
        <begin position="119"/>
        <end position="144"/>
    </location>
</feature>
<feature type="transmembrane region" description="Helical" evidence="9">
    <location>
        <begin position="243"/>
        <end position="263"/>
    </location>
</feature>
<evidence type="ECO:0000256" key="2">
    <source>
        <dbReference type="ARBA" id="ARBA00006175"/>
    </source>
</evidence>
<dbReference type="InterPro" id="IPR023271">
    <property type="entry name" value="Aquaporin-like"/>
</dbReference>
<sequence length="266" mass="29866">MLRRDPRRVLQVPIIPLEIIDDCWKEPETFMDRLRARCYISSNRYRRVLIEFLCTAIFVYGGLSSGAQRAISNFSSHDWLGMCIGWGISLALSIQLASNISGGHLNPAISLHFLSMGRLCIYDFLLYTVAQICGAYVGSALMYVTYYDGLHALMDTKMDDIVMMKLFAPYPAPNTTIIGGLLDQIMGTAYFSICLSSITDVRNGVPSFLQPTFIGLNLMLIGIFAGYHFGFAINPARDLGSRLFALSIGFGRRTFLFVQFYLFHLK</sequence>
<dbReference type="EMBL" id="JBGFUD010003951">
    <property type="protein sequence ID" value="MFH4979204.1"/>
    <property type="molecule type" value="Genomic_DNA"/>
</dbReference>
<dbReference type="GO" id="GO:0055085">
    <property type="term" value="P:transmembrane transport"/>
    <property type="evidence" value="ECO:0007669"/>
    <property type="project" value="UniProtKB-ARBA"/>
</dbReference>
<dbReference type="PRINTS" id="PR00783">
    <property type="entry name" value="MINTRINSICP"/>
</dbReference>
<evidence type="ECO:0000256" key="6">
    <source>
        <dbReference type="ARBA" id="ARBA00023136"/>
    </source>
</evidence>
<proteinExistence type="inferred from homology"/>
<dbReference type="Gene3D" id="1.20.1080.10">
    <property type="entry name" value="Glycerol uptake facilitator protein"/>
    <property type="match status" value="1"/>
</dbReference>
<dbReference type="Proteomes" id="UP001608902">
    <property type="component" value="Unassembled WGS sequence"/>
</dbReference>
<comment type="similarity">
    <text evidence="2 8">Belongs to the MIP/aquaporin (TC 1.A.8) family.</text>
</comment>
<dbReference type="InterPro" id="IPR000425">
    <property type="entry name" value="MIP"/>
</dbReference>
<evidence type="ECO:0000256" key="9">
    <source>
        <dbReference type="SAM" id="Phobius"/>
    </source>
</evidence>
<evidence type="ECO:0000313" key="10">
    <source>
        <dbReference type="EMBL" id="MFH4979204.1"/>
    </source>
</evidence>
<keyword evidence="6 9" id="KW-0472">Membrane</keyword>
<dbReference type="PANTHER" id="PTHR43829">
    <property type="entry name" value="AQUAPORIN OR AQUAGLYCEROPORIN RELATED"/>
    <property type="match status" value="1"/>
</dbReference>
<protein>
    <submittedName>
        <fullName evidence="10">Uncharacterized protein</fullName>
    </submittedName>
</protein>
<dbReference type="Pfam" id="PF00230">
    <property type="entry name" value="MIP"/>
    <property type="match status" value="1"/>
</dbReference>
<feature type="transmembrane region" description="Helical" evidence="9">
    <location>
        <begin position="79"/>
        <end position="98"/>
    </location>
</feature>
<evidence type="ECO:0000256" key="1">
    <source>
        <dbReference type="ARBA" id="ARBA00004141"/>
    </source>
</evidence>
<name>A0ABD6EPH1_9BILA</name>
<comment type="function">
    <text evidence="7">Aquaglyceroporin that may modulate the water content and osmolytes during anhydrobiosis.</text>
</comment>
<accession>A0ABD6EPH1</accession>
<gene>
    <name evidence="10" type="ORF">AB6A40_005913</name>
</gene>
<feature type="transmembrane region" description="Helical" evidence="9">
    <location>
        <begin position="212"/>
        <end position="231"/>
    </location>
</feature>
<reference evidence="10 11" key="1">
    <citation type="submission" date="2024-08" db="EMBL/GenBank/DDBJ databases">
        <title>Gnathostoma spinigerum genome.</title>
        <authorList>
            <person name="Gonzalez-Bertolin B."/>
            <person name="Monzon S."/>
            <person name="Zaballos A."/>
            <person name="Jimenez P."/>
            <person name="Dekumyoy P."/>
            <person name="Varona S."/>
            <person name="Cuesta I."/>
            <person name="Sumanam S."/>
            <person name="Adisakwattana P."/>
            <person name="Gasser R.B."/>
            <person name="Hernandez-Gonzalez A."/>
            <person name="Young N.D."/>
            <person name="Perteguer M.J."/>
        </authorList>
    </citation>
    <scope>NUCLEOTIDE SEQUENCE [LARGE SCALE GENOMIC DNA]</scope>
    <source>
        <strain evidence="10">AL3</strain>
        <tissue evidence="10">Liver</tissue>
    </source>
</reference>
<dbReference type="InterPro" id="IPR050363">
    <property type="entry name" value="MIP/Aquaporin"/>
</dbReference>
<feature type="transmembrane region" description="Helical" evidence="9">
    <location>
        <begin position="48"/>
        <end position="67"/>
    </location>
</feature>
<comment type="subcellular location">
    <subcellularLocation>
        <location evidence="1">Membrane</location>
        <topology evidence="1">Multi-pass membrane protein</topology>
    </subcellularLocation>
</comment>
<comment type="caution">
    <text evidence="10">The sequence shown here is derived from an EMBL/GenBank/DDBJ whole genome shotgun (WGS) entry which is preliminary data.</text>
</comment>